<protein>
    <recommendedName>
        <fullName evidence="8 9">7-methyl-GTP pyrophosphatase</fullName>
        <shortName evidence="9">m(7)GTP pyrophosphatase</shortName>
        <ecNumber evidence="9">3.6.1.-</ecNumber>
    </recommendedName>
</protein>
<keyword evidence="2 9" id="KW-0963">Cytoplasm</keyword>
<sequence length="192" mass="20375">MSALVLASGSSYRRQLLARLQLEFTAAASDVDEAPLVGETPADLTARLALAKAQALRAVYPEHLIIGSDQAAAIDGATLGKPGGREGAIRQLALQAGRVVTFYTAVCLLDAGSGRCWCDLDVCQVHFRPLTPAQIERYVDREQPFDCAGSFKSEGLGIALFEKVVGDDPNALIGLPLIKLTRLLEQAGVSVL</sequence>
<comment type="subcellular location">
    <subcellularLocation>
        <location evidence="1 9">Cytoplasm</location>
    </subcellularLocation>
</comment>
<gene>
    <name evidence="10" type="ORF">A1355_01765</name>
</gene>
<dbReference type="STRING" id="702114.A1355_01765"/>
<comment type="catalytic activity">
    <reaction evidence="5 9">
        <text>N(7)-methyl-GTP + H2O = N(7)-methyl-GMP + diphosphate + H(+)</text>
        <dbReference type="Rhea" id="RHEA:58744"/>
        <dbReference type="ChEBI" id="CHEBI:15377"/>
        <dbReference type="ChEBI" id="CHEBI:15378"/>
        <dbReference type="ChEBI" id="CHEBI:33019"/>
        <dbReference type="ChEBI" id="CHEBI:58285"/>
        <dbReference type="ChEBI" id="CHEBI:87133"/>
    </reaction>
</comment>
<dbReference type="NCBIfam" id="TIGR00172">
    <property type="entry name" value="maf"/>
    <property type="match status" value="1"/>
</dbReference>
<dbReference type="GO" id="GO:0047429">
    <property type="term" value="F:nucleoside triphosphate diphosphatase activity"/>
    <property type="evidence" value="ECO:0007669"/>
    <property type="project" value="InterPro"/>
</dbReference>
<accession>A0A177NYE2</accession>
<evidence type="ECO:0000256" key="3">
    <source>
        <dbReference type="ARBA" id="ARBA00022801"/>
    </source>
</evidence>
<comment type="function">
    <text evidence="6 9">Nucleoside triphosphate pyrophosphatase that hydrolyzes 7-methyl-GTP (m(7)GTP). May have a dual role in cell division arrest and in preventing the incorporation of modified nucleotides into cellular nucleic acids.</text>
</comment>
<dbReference type="EMBL" id="LUUK01000067">
    <property type="protein sequence ID" value="OAI23035.1"/>
    <property type="molecule type" value="Genomic_DNA"/>
</dbReference>
<evidence type="ECO:0000256" key="1">
    <source>
        <dbReference type="ARBA" id="ARBA00004496"/>
    </source>
</evidence>
<evidence type="ECO:0000313" key="10">
    <source>
        <dbReference type="EMBL" id="OAI23035.1"/>
    </source>
</evidence>
<dbReference type="PANTHER" id="PTHR43213">
    <property type="entry name" value="BIFUNCTIONAL DTTP/UTP PYROPHOSPHATASE/METHYLTRANSFERASE PROTEIN-RELATED"/>
    <property type="match status" value="1"/>
</dbReference>
<dbReference type="PIRSF" id="PIRSF006305">
    <property type="entry name" value="Maf"/>
    <property type="match status" value="1"/>
</dbReference>
<proteinExistence type="inferred from homology"/>
<dbReference type="AlphaFoldDB" id="A0A177NYE2"/>
<comment type="similarity">
    <text evidence="7 9">Belongs to the Maf family. YceF subfamily.</text>
</comment>
<dbReference type="InterPro" id="IPR029001">
    <property type="entry name" value="ITPase-like_fam"/>
</dbReference>
<reference evidence="11" key="1">
    <citation type="submission" date="2016-03" db="EMBL/GenBank/DDBJ databases">
        <authorList>
            <person name="Heylen K."/>
            <person name="De Vos P."/>
            <person name="Vekeman B."/>
        </authorList>
    </citation>
    <scope>NUCLEOTIDE SEQUENCE [LARGE SCALE GENOMIC DNA]</scope>
    <source>
        <strain evidence="11">R-45383</strain>
    </source>
</reference>
<feature type="site" description="Important for substrate specificity" evidence="9">
    <location>
        <position position="12"/>
    </location>
</feature>
<keyword evidence="11" id="KW-1185">Reference proteome</keyword>
<feature type="site" description="Important for substrate specificity" evidence="9">
    <location>
        <position position="154"/>
    </location>
</feature>
<evidence type="ECO:0000256" key="9">
    <source>
        <dbReference type="HAMAP-Rule" id="MF_00528"/>
    </source>
</evidence>
<dbReference type="EC" id="3.6.1.-" evidence="9"/>
<dbReference type="RefSeq" id="WP_064026100.1">
    <property type="nucleotide sequence ID" value="NZ_LUUK01000067.1"/>
</dbReference>
<evidence type="ECO:0000256" key="6">
    <source>
        <dbReference type="ARBA" id="ARBA00053369"/>
    </source>
</evidence>
<evidence type="ECO:0000256" key="7">
    <source>
        <dbReference type="ARBA" id="ARBA00060749"/>
    </source>
</evidence>
<dbReference type="GO" id="GO:0005737">
    <property type="term" value="C:cytoplasm"/>
    <property type="evidence" value="ECO:0007669"/>
    <property type="project" value="UniProtKB-SubCell"/>
</dbReference>
<evidence type="ECO:0000256" key="2">
    <source>
        <dbReference type="ARBA" id="ARBA00022490"/>
    </source>
</evidence>
<evidence type="ECO:0000256" key="4">
    <source>
        <dbReference type="ARBA" id="ARBA00023080"/>
    </source>
</evidence>
<dbReference type="FunFam" id="3.90.950.10:FF:000005">
    <property type="entry name" value="7-methyl-GTP pyrophosphatase"/>
    <property type="match status" value="1"/>
</dbReference>
<keyword evidence="4 9" id="KW-0546">Nucleotide metabolism</keyword>
<dbReference type="Gene3D" id="3.90.950.10">
    <property type="match status" value="1"/>
</dbReference>
<dbReference type="Proteomes" id="UP000077628">
    <property type="component" value="Unassembled WGS sequence"/>
</dbReference>
<name>A0A177NYE2_9GAMM</name>
<dbReference type="HAMAP" id="MF_00528">
    <property type="entry name" value="Maf"/>
    <property type="match status" value="1"/>
</dbReference>
<dbReference type="SUPFAM" id="SSF52972">
    <property type="entry name" value="ITPase-like"/>
    <property type="match status" value="1"/>
</dbReference>
<keyword evidence="3 9" id="KW-0378">Hydrolase</keyword>
<comment type="caution">
    <text evidence="10">The sequence shown here is derived from an EMBL/GenBank/DDBJ whole genome shotgun (WGS) entry which is preliminary data.</text>
</comment>
<dbReference type="OrthoDB" id="9813694at2"/>
<comment type="cofactor">
    <cofactor evidence="9">
        <name>a divalent metal cation</name>
        <dbReference type="ChEBI" id="CHEBI:60240"/>
    </cofactor>
</comment>
<dbReference type="PANTHER" id="PTHR43213:SF10">
    <property type="entry name" value="7-METHYL-GTP PYROPHOSPHATASE"/>
    <property type="match status" value="1"/>
</dbReference>
<comment type="caution">
    <text evidence="9">Lacks conserved residue(s) required for the propagation of feature annotation.</text>
</comment>
<dbReference type="GO" id="GO:0009117">
    <property type="term" value="P:nucleotide metabolic process"/>
    <property type="evidence" value="ECO:0007669"/>
    <property type="project" value="UniProtKB-KW"/>
</dbReference>
<evidence type="ECO:0000313" key="11">
    <source>
        <dbReference type="Proteomes" id="UP000077628"/>
    </source>
</evidence>
<evidence type="ECO:0000256" key="5">
    <source>
        <dbReference type="ARBA" id="ARBA00050213"/>
    </source>
</evidence>
<dbReference type="CDD" id="cd00555">
    <property type="entry name" value="Maf"/>
    <property type="match status" value="1"/>
</dbReference>
<feature type="site" description="Important for substrate specificity" evidence="9">
    <location>
        <position position="70"/>
    </location>
</feature>
<organism evidence="10 11">
    <name type="scientific">Methylomonas koyamae</name>
    <dbReference type="NCBI Taxonomy" id="702114"/>
    <lineage>
        <taxon>Bacteria</taxon>
        <taxon>Pseudomonadati</taxon>
        <taxon>Pseudomonadota</taxon>
        <taxon>Gammaproteobacteria</taxon>
        <taxon>Methylococcales</taxon>
        <taxon>Methylococcaceae</taxon>
        <taxon>Methylomonas</taxon>
    </lineage>
</organism>
<feature type="active site" description="Proton acceptor" evidence="9">
    <location>
        <position position="69"/>
    </location>
</feature>
<dbReference type="InterPro" id="IPR003697">
    <property type="entry name" value="Maf-like"/>
</dbReference>
<dbReference type="Pfam" id="PF02545">
    <property type="entry name" value="Maf"/>
    <property type="match status" value="1"/>
</dbReference>
<evidence type="ECO:0000256" key="8">
    <source>
        <dbReference type="ARBA" id="ARBA00068163"/>
    </source>
</evidence>